<feature type="domain" description="Non-reducing end beta-L-arabinofuranosidase-like GH127 catalytic" evidence="1">
    <location>
        <begin position="30"/>
        <end position="442"/>
    </location>
</feature>
<comment type="caution">
    <text evidence="3">The sequence shown here is derived from an EMBL/GenBank/DDBJ whole genome shotgun (WGS) entry which is preliminary data.</text>
</comment>
<evidence type="ECO:0000313" key="3">
    <source>
        <dbReference type="EMBL" id="RSH80862.1"/>
    </source>
</evidence>
<proteinExistence type="predicted"/>
<accession>A0A427XPU3</accession>
<dbReference type="EMBL" id="RSCD01000032">
    <property type="protein sequence ID" value="RSH80862.1"/>
    <property type="molecule type" value="Genomic_DNA"/>
</dbReference>
<dbReference type="OrthoDB" id="654211at2759"/>
<evidence type="ECO:0000259" key="2">
    <source>
        <dbReference type="Pfam" id="PF20737"/>
    </source>
</evidence>
<dbReference type="InterPro" id="IPR049049">
    <property type="entry name" value="Beta-AFase-like_GH127_C"/>
</dbReference>
<dbReference type="SUPFAM" id="SSF48208">
    <property type="entry name" value="Six-hairpin glycosidases"/>
    <property type="match status" value="1"/>
</dbReference>
<dbReference type="InterPro" id="IPR012878">
    <property type="entry name" value="Beta-AFase-like_GH127_cat"/>
</dbReference>
<organism evidence="3 4">
    <name type="scientific">Saitozyma podzolica</name>
    <dbReference type="NCBI Taxonomy" id="1890683"/>
    <lineage>
        <taxon>Eukaryota</taxon>
        <taxon>Fungi</taxon>
        <taxon>Dikarya</taxon>
        <taxon>Basidiomycota</taxon>
        <taxon>Agaricomycotina</taxon>
        <taxon>Tremellomycetes</taxon>
        <taxon>Tremellales</taxon>
        <taxon>Trimorphomycetaceae</taxon>
        <taxon>Saitozyma</taxon>
    </lineage>
</organism>
<dbReference type="AlphaFoldDB" id="A0A427XPU3"/>
<keyword evidence="4" id="KW-1185">Reference proteome</keyword>
<evidence type="ECO:0008006" key="5">
    <source>
        <dbReference type="Google" id="ProtNLM"/>
    </source>
</evidence>
<dbReference type="Pfam" id="PF07944">
    <property type="entry name" value="Beta-AFase-like_GH127_cat"/>
    <property type="match status" value="1"/>
</dbReference>
<dbReference type="Proteomes" id="UP000279259">
    <property type="component" value="Unassembled WGS sequence"/>
</dbReference>
<gene>
    <name evidence="3" type="ORF">EHS25_007031</name>
</gene>
<reference evidence="3 4" key="1">
    <citation type="submission" date="2018-11" db="EMBL/GenBank/DDBJ databases">
        <title>Genome sequence of Saitozyma podzolica DSM 27192.</title>
        <authorList>
            <person name="Aliyu H."/>
            <person name="Gorte O."/>
            <person name="Ochsenreither K."/>
        </authorList>
    </citation>
    <scope>NUCLEOTIDE SEQUENCE [LARGE SCALE GENOMIC DNA]</scope>
    <source>
        <strain evidence="3 4">DSM 27192</strain>
    </source>
</reference>
<dbReference type="Pfam" id="PF20737">
    <property type="entry name" value="Glyco_hydro127C"/>
    <property type="match status" value="1"/>
</dbReference>
<dbReference type="PANTHER" id="PTHR43465">
    <property type="entry name" value="DUF1680 DOMAIN PROTEIN (AFU_ORTHOLOGUE AFUA_1G08910)"/>
    <property type="match status" value="1"/>
</dbReference>
<dbReference type="InterPro" id="IPR008928">
    <property type="entry name" value="6-hairpin_glycosidase_sf"/>
</dbReference>
<evidence type="ECO:0000313" key="4">
    <source>
        <dbReference type="Proteomes" id="UP000279259"/>
    </source>
</evidence>
<dbReference type="PANTHER" id="PTHR43465:SF2">
    <property type="entry name" value="DUF1680 DOMAIN PROTEIN (AFU_ORTHOLOGUE AFUA_1G08910)"/>
    <property type="match status" value="1"/>
</dbReference>
<feature type="domain" description="Non-reducing end beta-L-arabinofuranosidase-like GH127 C-terminal" evidence="2">
    <location>
        <begin position="581"/>
        <end position="688"/>
    </location>
</feature>
<name>A0A427XPU3_9TREE</name>
<dbReference type="GO" id="GO:0005975">
    <property type="term" value="P:carbohydrate metabolic process"/>
    <property type="evidence" value="ECO:0007669"/>
    <property type="project" value="InterPro"/>
</dbReference>
<evidence type="ECO:0000259" key="1">
    <source>
        <dbReference type="Pfam" id="PF07944"/>
    </source>
</evidence>
<protein>
    <recommendedName>
        <fullName evidence="5">DUF1680-domain-containing protein</fullName>
    </recommendedName>
</protein>
<dbReference type="STRING" id="1890683.A0A427XPU3"/>
<sequence length="702" mass="78481">MHGINGRKEGGERIHPQVTFVDTTPAIEPNSFYGKLRKTYSDKVLKTQLEQLKKQGSYDAFDLQWHPAYDVNRLQGGKVGVTGNPPSLFWESDVGKWIEAVCYFLHSPDGASCEHKAEFDARLQELVNKIEKAQQPDGYLNIYFTVVDPKGRYQNFRDMHEMYNSGHLLEGALAHYHYTRSRQFLDVMIRNVDAWIRDVGPNDGQIHAYPGHPELELAVLRLAALTQDPKHHEFGEYLLSERGRKREEYGNRPFFVQEAEDRQDLTSGKRMDRYDAVEYHSAHLPLHEQNDILGHSVRALYLTTGAADLGGPFLDDAKRLFDDAVDNKMYVIGGFGSEPRHEGFHIAKHRLPNSTGEGGMYAETCAAIGAMMTSERILSHGLDGKVRDVMELAFLNAVLGGGSLDGKQFAYANKLATWNDEVATRKDWFTVCCCPPNLSRTLGILGGYTWNCRVESESKVIKLDIYLFVSATRTIALPNGNSAKVSMVTEMPWVGKINVETNAPEGWSWEIHVPTPDYAENITVSGLCIVKRAGIEKEQLSAEAKAAVPGFAFVKLGSTAATLMMTFDLPVRLLANHPLEMTDTLTVSRGPIIYTAESFDNPELEERYPHFQGLGISSATQFKEVPLQIEGISMIGLSTSGHGLYALEQVSTTVPWRAVTVAKPARTWKKLNEELVLVPWFARANRGGRGHLRTSFMRADEA</sequence>
<dbReference type="InterPro" id="IPR049174">
    <property type="entry name" value="Beta-AFase-like"/>
</dbReference>